<comment type="caution">
    <text evidence="1">The sequence shown here is derived from an EMBL/GenBank/DDBJ whole genome shotgun (WGS) entry which is preliminary data.</text>
</comment>
<reference evidence="1" key="1">
    <citation type="journal article" date="2015" name="Nature">
        <title>Complex archaea that bridge the gap between prokaryotes and eukaryotes.</title>
        <authorList>
            <person name="Spang A."/>
            <person name="Saw J.H."/>
            <person name="Jorgensen S.L."/>
            <person name="Zaremba-Niedzwiedzka K."/>
            <person name="Martijn J."/>
            <person name="Lind A.E."/>
            <person name="van Eijk R."/>
            <person name="Schleper C."/>
            <person name="Guy L."/>
            <person name="Ettema T.J."/>
        </authorList>
    </citation>
    <scope>NUCLEOTIDE SEQUENCE</scope>
</reference>
<proteinExistence type="predicted"/>
<organism evidence="1">
    <name type="scientific">marine sediment metagenome</name>
    <dbReference type="NCBI Taxonomy" id="412755"/>
    <lineage>
        <taxon>unclassified sequences</taxon>
        <taxon>metagenomes</taxon>
        <taxon>ecological metagenomes</taxon>
    </lineage>
</organism>
<evidence type="ECO:0000313" key="1">
    <source>
        <dbReference type="EMBL" id="KKL71786.1"/>
    </source>
</evidence>
<gene>
    <name evidence="1" type="ORF">LCGC14_2091410</name>
</gene>
<evidence type="ECO:0008006" key="2">
    <source>
        <dbReference type="Google" id="ProtNLM"/>
    </source>
</evidence>
<accession>A0A0F9F021</accession>
<feature type="non-terminal residue" evidence="1">
    <location>
        <position position="35"/>
    </location>
</feature>
<name>A0A0F9F021_9ZZZZ</name>
<dbReference type="AlphaFoldDB" id="A0A0F9F021"/>
<protein>
    <recommendedName>
        <fullName evidence="2">Glycosyltransferase 2-like domain-containing protein</fullName>
    </recommendedName>
</protein>
<dbReference type="EMBL" id="LAZR01025482">
    <property type="protein sequence ID" value="KKL71786.1"/>
    <property type="molecule type" value="Genomic_DNA"/>
</dbReference>
<sequence length="35" mass="4222">MIKDNIEKNRVSIIILNWNGWKDTLECLESLYQIK</sequence>